<organism evidence="1">
    <name type="scientific">Siphoviridae sp. ct2wG4</name>
    <dbReference type="NCBI Taxonomy" id="2826278"/>
    <lineage>
        <taxon>Viruses</taxon>
        <taxon>Duplodnaviria</taxon>
        <taxon>Heunggongvirae</taxon>
        <taxon>Uroviricota</taxon>
        <taxon>Caudoviricetes</taxon>
    </lineage>
</organism>
<evidence type="ECO:0000313" key="1">
    <source>
        <dbReference type="EMBL" id="DAE23479.1"/>
    </source>
</evidence>
<proteinExistence type="predicted"/>
<dbReference type="EMBL" id="BK015754">
    <property type="protein sequence ID" value="DAE23479.1"/>
    <property type="molecule type" value="Genomic_DNA"/>
</dbReference>
<accession>A0A8S5QW11</accession>
<sequence length="30" mass="3784">MFKFCIIKYLCYKSSIIQYYCVYLHQKNEI</sequence>
<protein>
    <submittedName>
        <fullName evidence="1">Uncharacterized protein</fullName>
    </submittedName>
</protein>
<name>A0A8S5QW11_9CAUD</name>
<reference evidence="1" key="1">
    <citation type="journal article" date="2021" name="Proc. Natl. Acad. Sci. U.S.A.">
        <title>A Catalog of Tens of Thousands of Viruses from Human Metagenomes Reveals Hidden Associations with Chronic Diseases.</title>
        <authorList>
            <person name="Tisza M.J."/>
            <person name="Buck C.B."/>
        </authorList>
    </citation>
    <scope>NUCLEOTIDE SEQUENCE</scope>
    <source>
        <strain evidence="1">Ct2wG4</strain>
    </source>
</reference>